<comment type="caution">
    <text evidence="2">The sequence shown here is derived from an EMBL/GenBank/DDBJ whole genome shotgun (WGS) entry which is preliminary data.</text>
</comment>
<evidence type="ECO:0000313" key="3">
    <source>
        <dbReference type="Proteomes" id="UP001234178"/>
    </source>
</evidence>
<dbReference type="EMBL" id="JAOYFB010000005">
    <property type="protein sequence ID" value="KAK4016631.1"/>
    <property type="molecule type" value="Genomic_DNA"/>
</dbReference>
<proteinExistence type="predicted"/>
<keyword evidence="3" id="KW-1185">Reference proteome</keyword>
<feature type="region of interest" description="Disordered" evidence="1">
    <location>
        <begin position="126"/>
        <end position="146"/>
    </location>
</feature>
<sequence>MVLPFFSLCGAIPFDPVMEYDAAGQSVNNRVLVCCHCHVMESLALLDNPYDETYPFQSHPVDSLPDVVPRQSDKLGHRLSVASDEEEPDSPSVKDIRELRMPDEDKSAADNWKQVGHDLRRIADQFETSRRPAKAGSRNFSTSSSPASSWIQTCILHGLVAYAGWRIQRWISDII</sequence>
<protein>
    <submittedName>
        <fullName evidence="2">Uncharacterized protein</fullName>
    </submittedName>
</protein>
<evidence type="ECO:0000256" key="1">
    <source>
        <dbReference type="SAM" id="MobiDB-lite"/>
    </source>
</evidence>
<gene>
    <name evidence="2" type="ORF">OUZ56_031589</name>
</gene>
<evidence type="ECO:0000313" key="2">
    <source>
        <dbReference type="EMBL" id="KAK4016631.1"/>
    </source>
</evidence>
<dbReference type="Proteomes" id="UP001234178">
    <property type="component" value="Unassembled WGS sequence"/>
</dbReference>
<reference evidence="2 3" key="1">
    <citation type="journal article" date="2023" name="Nucleic Acids Res.">
        <title>The hologenome of Daphnia magna reveals possible DNA methylation and microbiome-mediated evolution of the host genome.</title>
        <authorList>
            <person name="Chaturvedi A."/>
            <person name="Li X."/>
            <person name="Dhandapani V."/>
            <person name="Marshall H."/>
            <person name="Kissane S."/>
            <person name="Cuenca-Cambronero M."/>
            <person name="Asole G."/>
            <person name="Calvet F."/>
            <person name="Ruiz-Romero M."/>
            <person name="Marangio P."/>
            <person name="Guigo R."/>
            <person name="Rago D."/>
            <person name="Mirbahai L."/>
            <person name="Eastwood N."/>
            <person name="Colbourne J.K."/>
            <person name="Zhou J."/>
            <person name="Mallon E."/>
            <person name="Orsini L."/>
        </authorList>
    </citation>
    <scope>NUCLEOTIDE SEQUENCE [LARGE SCALE GENOMIC DNA]</scope>
    <source>
        <strain evidence="2">LRV0_1</strain>
    </source>
</reference>
<organism evidence="2 3">
    <name type="scientific">Daphnia magna</name>
    <dbReference type="NCBI Taxonomy" id="35525"/>
    <lineage>
        <taxon>Eukaryota</taxon>
        <taxon>Metazoa</taxon>
        <taxon>Ecdysozoa</taxon>
        <taxon>Arthropoda</taxon>
        <taxon>Crustacea</taxon>
        <taxon>Branchiopoda</taxon>
        <taxon>Diplostraca</taxon>
        <taxon>Cladocera</taxon>
        <taxon>Anomopoda</taxon>
        <taxon>Daphniidae</taxon>
        <taxon>Daphnia</taxon>
    </lineage>
</organism>
<feature type="compositionally biased region" description="Basic and acidic residues" evidence="1">
    <location>
        <begin position="92"/>
        <end position="108"/>
    </location>
</feature>
<feature type="region of interest" description="Disordered" evidence="1">
    <location>
        <begin position="75"/>
        <end position="110"/>
    </location>
</feature>
<name>A0ABQ9ZV50_9CRUS</name>
<accession>A0ABQ9ZV50</accession>